<dbReference type="EMBL" id="CAMXCT030002546">
    <property type="protein sequence ID" value="CAL4786120.1"/>
    <property type="molecule type" value="Genomic_DNA"/>
</dbReference>
<evidence type="ECO:0000313" key="2">
    <source>
        <dbReference type="EMBL" id="CAI3998808.1"/>
    </source>
</evidence>
<dbReference type="EMBL" id="CAMXCT020002546">
    <property type="protein sequence ID" value="CAL1152183.1"/>
    <property type="molecule type" value="Genomic_DNA"/>
</dbReference>
<evidence type="ECO:0000313" key="4">
    <source>
        <dbReference type="Proteomes" id="UP001152797"/>
    </source>
</evidence>
<keyword evidence="1" id="KW-0677">Repeat</keyword>
<comment type="caution">
    <text evidence="2">The sequence shown here is derived from an EMBL/GenBank/DDBJ whole genome shotgun (WGS) entry which is preliminary data.</text>
</comment>
<reference evidence="3 4" key="2">
    <citation type="submission" date="2024-05" db="EMBL/GenBank/DDBJ databases">
        <authorList>
            <person name="Chen Y."/>
            <person name="Shah S."/>
            <person name="Dougan E. K."/>
            <person name="Thang M."/>
            <person name="Chan C."/>
        </authorList>
    </citation>
    <scope>NUCLEOTIDE SEQUENCE [LARGE SCALE GENOMIC DNA]</scope>
</reference>
<dbReference type="InterPro" id="IPR011989">
    <property type="entry name" value="ARM-like"/>
</dbReference>
<dbReference type="InterPro" id="IPR000357">
    <property type="entry name" value="HEAT"/>
</dbReference>
<dbReference type="SUPFAM" id="SSF48371">
    <property type="entry name" value="ARM repeat"/>
    <property type="match status" value="1"/>
</dbReference>
<dbReference type="Pfam" id="PF02985">
    <property type="entry name" value="HEAT"/>
    <property type="match status" value="1"/>
</dbReference>
<keyword evidence="4" id="KW-1185">Reference proteome</keyword>
<organism evidence="2">
    <name type="scientific">Cladocopium goreaui</name>
    <dbReference type="NCBI Taxonomy" id="2562237"/>
    <lineage>
        <taxon>Eukaryota</taxon>
        <taxon>Sar</taxon>
        <taxon>Alveolata</taxon>
        <taxon>Dinophyceae</taxon>
        <taxon>Suessiales</taxon>
        <taxon>Symbiodiniaceae</taxon>
        <taxon>Cladocopium</taxon>
    </lineage>
</organism>
<name>A0A9P1G3L6_9DINO</name>
<dbReference type="Proteomes" id="UP001152797">
    <property type="component" value="Unassembled WGS sequence"/>
</dbReference>
<evidence type="ECO:0000256" key="1">
    <source>
        <dbReference type="ARBA" id="ARBA00022737"/>
    </source>
</evidence>
<accession>A0A9P1G3L6</accession>
<dbReference type="Gene3D" id="1.25.10.10">
    <property type="entry name" value="Leucine-rich Repeat Variant"/>
    <property type="match status" value="1"/>
</dbReference>
<dbReference type="EMBL" id="CAMXCT010002546">
    <property type="protein sequence ID" value="CAI3998808.1"/>
    <property type="molecule type" value="Genomic_DNA"/>
</dbReference>
<evidence type="ECO:0000313" key="3">
    <source>
        <dbReference type="EMBL" id="CAL4786120.1"/>
    </source>
</evidence>
<reference evidence="2" key="1">
    <citation type="submission" date="2022-10" db="EMBL/GenBank/DDBJ databases">
        <authorList>
            <person name="Chen Y."/>
            <person name="Dougan E. K."/>
            <person name="Chan C."/>
            <person name="Rhodes N."/>
            <person name="Thang M."/>
        </authorList>
    </citation>
    <scope>NUCLEOTIDE SEQUENCE</scope>
</reference>
<dbReference type="AlphaFoldDB" id="A0A9P1G3L6"/>
<protein>
    <submittedName>
        <fullName evidence="3">Thrombospondin-type laminin G domain and EAR repeat-containing protein</fullName>
    </submittedName>
</protein>
<sequence>MYACCCAAEGDEKEIQFSTSALKTAIVVPEVEPKAPEFGVFKVNVASYDFVSLGVTFDTFGPRVITAISDGALAKFNEQNPNLRIEVYDALVAIDDVEDAKGMDEKLKGKLPETLTLKLNRPRQVKVAFKKTGGLGVKLDWKNKSLGIVVNEMQESGHIADWNKEHPSDAVTVRDRFVELDGKRLLGAEMIDALKKEKGDNTITLILGKHGSTMVTAGDALGLSSDVLAHLAHELAFVPQLLSLLGAEGAQKGHLRASAIQALGGIGLAGGIETCSLISYCCTQDPEGSVREAACVALGLFAEAAARAEGADELLELARPALASALDDPEPFVREAAAAALHAAAEGAEKNIDF</sequence>
<gene>
    <name evidence="2" type="ORF">C1SCF055_LOCUS25078</name>
</gene>
<proteinExistence type="predicted"/>
<dbReference type="InterPro" id="IPR016024">
    <property type="entry name" value="ARM-type_fold"/>
</dbReference>